<proteinExistence type="predicted"/>
<organism evidence="2 3">
    <name type="scientific">Fodinibius salsisoli</name>
    <dbReference type="NCBI Taxonomy" id="2820877"/>
    <lineage>
        <taxon>Bacteria</taxon>
        <taxon>Pseudomonadati</taxon>
        <taxon>Balneolota</taxon>
        <taxon>Balneolia</taxon>
        <taxon>Balneolales</taxon>
        <taxon>Balneolaceae</taxon>
        <taxon>Fodinibius</taxon>
    </lineage>
</organism>
<feature type="transmembrane region" description="Helical" evidence="1">
    <location>
        <begin position="20"/>
        <end position="46"/>
    </location>
</feature>
<evidence type="ECO:0000313" key="2">
    <source>
        <dbReference type="EMBL" id="MCW9708302.1"/>
    </source>
</evidence>
<protein>
    <submittedName>
        <fullName evidence="2">Uncharacterized protein</fullName>
    </submittedName>
</protein>
<keyword evidence="3" id="KW-1185">Reference proteome</keyword>
<reference evidence="2 3" key="1">
    <citation type="submission" date="2021-03" db="EMBL/GenBank/DDBJ databases">
        <title>Aliifodinibius sp. nov., a new bacterium isolated from saline soil.</title>
        <authorList>
            <person name="Galisteo C."/>
            <person name="De La Haba R."/>
            <person name="Sanchez-Porro C."/>
            <person name="Ventosa A."/>
        </authorList>
    </citation>
    <scope>NUCLEOTIDE SEQUENCE [LARGE SCALE GENOMIC DNA]</scope>
    <source>
        <strain evidence="2 3">1BSP15-2V2</strain>
    </source>
</reference>
<dbReference type="Proteomes" id="UP001207918">
    <property type="component" value="Unassembled WGS sequence"/>
</dbReference>
<comment type="caution">
    <text evidence="2">The sequence shown here is derived from an EMBL/GenBank/DDBJ whole genome shotgun (WGS) entry which is preliminary data.</text>
</comment>
<dbReference type="RefSeq" id="WP_265767089.1">
    <property type="nucleotide sequence ID" value="NZ_JAGGJA010000011.1"/>
</dbReference>
<dbReference type="EMBL" id="JAGGJA010000011">
    <property type="protein sequence ID" value="MCW9708302.1"/>
    <property type="molecule type" value="Genomic_DNA"/>
</dbReference>
<keyword evidence="1" id="KW-0812">Transmembrane</keyword>
<gene>
    <name evidence="2" type="ORF">J6I44_15655</name>
</gene>
<evidence type="ECO:0000313" key="3">
    <source>
        <dbReference type="Proteomes" id="UP001207918"/>
    </source>
</evidence>
<name>A0ABT3PR07_9BACT</name>
<accession>A0ABT3PR07</accession>
<keyword evidence="1" id="KW-0472">Membrane</keyword>
<sequence>MGKKKKNSPPKKEMSEGKAIAISVLLFTAGAVVLVYAIKFLVNYFFPGF</sequence>
<keyword evidence="1" id="KW-1133">Transmembrane helix</keyword>
<evidence type="ECO:0000256" key="1">
    <source>
        <dbReference type="SAM" id="Phobius"/>
    </source>
</evidence>